<protein>
    <submittedName>
        <fullName evidence="1">Uncharacterized protein</fullName>
    </submittedName>
</protein>
<comment type="caution">
    <text evidence="1">The sequence shown here is derived from an EMBL/GenBank/DDBJ whole genome shotgun (WGS) entry which is preliminary data.</text>
</comment>
<organism evidence="1">
    <name type="scientific">marine sediment metagenome</name>
    <dbReference type="NCBI Taxonomy" id="412755"/>
    <lineage>
        <taxon>unclassified sequences</taxon>
        <taxon>metagenomes</taxon>
        <taxon>ecological metagenomes</taxon>
    </lineage>
</organism>
<sequence length="74" mass="8787">MGKIGDQSLLYRQNRTLAESYMNSVSIFLFEVKEEKKYTFIGQVELAGEPYQQDQEDIEQKIRKVWVFPLRVIN</sequence>
<name>X1URG9_9ZZZZ</name>
<dbReference type="EMBL" id="BARW01039395">
    <property type="protein sequence ID" value="GAJ20098.1"/>
    <property type="molecule type" value="Genomic_DNA"/>
</dbReference>
<reference evidence="1" key="1">
    <citation type="journal article" date="2014" name="Front. Microbiol.">
        <title>High frequency of phylogenetically diverse reductive dehalogenase-homologous genes in deep subseafloor sedimentary metagenomes.</title>
        <authorList>
            <person name="Kawai M."/>
            <person name="Futagami T."/>
            <person name="Toyoda A."/>
            <person name="Takaki Y."/>
            <person name="Nishi S."/>
            <person name="Hori S."/>
            <person name="Arai W."/>
            <person name="Tsubouchi T."/>
            <person name="Morono Y."/>
            <person name="Uchiyama I."/>
            <person name="Ito T."/>
            <person name="Fujiyama A."/>
            <person name="Inagaki F."/>
            <person name="Takami H."/>
        </authorList>
    </citation>
    <scope>NUCLEOTIDE SEQUENCE</scope>
    <source>
        <strain evidence="1">Expedition CK06-06</strain>
    </source>
</reference>
<proteinExistence type="predicted"/>
<gene>
    <name evidence="1" type="ORF">S12H4_60030</name>
</gene>
<accession>X1URG9</accession>
<dbReference type="AlphaFoldDB" id="X1URG9"/>
<evidence type="ECO:0000313" key="1">
    <source>
        <dbReference type="EMBL" id="GAJ20098.1"/>
    </source>
</evidence>